<comment type="similarity">
    <text evidence="4">Belongs to the peptidase S26 family. IMP1 subfamily.</text>
</comment>
<dbReference type="InterPro" id="IPR019533">
    <property type="entry name" value="Peptidase_S26"/>
</dbReference>
<proteinExistence type="inferred from homology"/>
<evidence type="ECO:0000313" key="8">
    <source>
        <dbReference type="EMBL" id="RJL20820.1"/>
    </source>
</evidence>
<dbReference type="AlphaFoldDB" id="A0A3A4AJ26"/>
<dbReference type="GO" id="GO:0005886">
    <property type="term" value="C:plasma membrane"/>
    <property type="evidence" value="ECO:0007669"/>
    <property type="project" value="UniProtKB-SubCell"/>
</dbReference>
<dbReference type="PANTHER" id="PTHR12383">
    <property type="entry name" value="PROTEASE FAMILY S26 MITOCHONDRIAL INNER MEMBRANE PROTEASE-RELATED"/>
    <property type="match status" value="1"/>
</dbReference>
<protein>
    <recommendedName>
        <fullName evidence="7">Peptidase S26 domain-containing protein</fullName>
    </recommendedName>
</protein>
<dbReference type="Gene3D" id="2.10.109.10">
    <property type="entry name" value="Umud Fragment, subunit A"/>
    <property type="match status" value="1"/>
</dbReference>
<evidence type="ECO:0000256" key="6">
    <source>
        <dbReference type="SAM" id="MobiDB-lite"/>
    </source>
</evidence>
<evidence type="ECO:0000256" key="5">
    <source>
        <dbReference type="PIRSR" id="PIRSR600223-1"/>
    </source>
</evidence>
<dbReference type="Pfam" id="PF10502">
    <property type="entry name" value="Peptidase_S26"/>
    <property type="match status" value="2"/>
</dbReference>
<feature type="domain" description="Peptidase S26" evidence="7">
    <location>
        <begin position="109"/>
        <end position="144"/>
    </location>
</feature>
<dbReference type="GO" id="GO:0006465">
    <property type="term" value="P:signal peptide processing"/>
    <property type="evidence" value="ECO:0007669"/>
    <property type="project" value="InterPro"/>
</dbReference>
<feature type="active site" evidence="5">
    <location>
        <position position="81"/>
    </location>
</feature>
<dbReference type="Proteomes" id="UP000265768">
    <property type="component" value="Unassembled WGS sequence"/>
</dbReference>
<feature type="active site" evidence="5">
    <location>
        <position position="31"/>
    </location>
</feature>
<evidence type="ECO:0000256" key="4">
    <source>
        <dbReference type="ARBA" id="ARBA00038445"/>
    </source>
</evidence>
<gene>
    <name evidence="8" type="ORF">D5H75_38855</name>
</gene>
<evidence type="ECO:0000259" key="7">
    <source>
        <dbReference type="Pfam" id="PF10502"/>
    </source>
</evidence>
<feature type="region of interest" description="Disordered" evidence="6">
    <location>
        <begin position="88"/>
        <end position="107"/>
    </location>
</feature>
<keyword evidence="9" id="KW-1185">Reference proteome</keyword>
<comment type="subcellular location">
    <subcellularLocation>
        <location evidence="1">Cell membrane</location>
        <topology evidence="1">Single-pass type II membrane protein</topology>
    </subcellularLocation>
</comment>
<evidence type="ECO:0000256" key="1">
    <source>
        <dbReference type="ARBA" id="ARBA00004401"/>
    </source>
</evidence>
<reference evidence="8 9" key="1">
    <citation type="submission" date="2018-09" db="EMBL/GenBank/DDBJ databases">
        <title>YIM 75507 draft genome.</title>
        <authorList>
            <person name="Tang S."/>
            <person name="Feng Y."/>
        </authorList>
    </citation>
    <scope>NUCLEOTIDE SEQUENCE [LARGE SCALE GENOMIC DNA]</scope>
    <source>
        <strain evidence="8 9">YIM 75507</strain>
    </source>
</reference>
<comment type="caution">
    <text evidence="8">The sequence shown here is derived from an EMBL/GenBank/DDBJ whole genome shotgun (WGS) entry which is preliminary data.</text>
</comment>
<dbReference type="EMBL" id="QZEY01000028">
    <property type="protein sequence ID" value="RJL20820.1"/>
    <property type="molecule type" value="Genomic_DNA"/>
</dbReference>
<dbReference type="InterPro" id="IPR000223">
    <property type="entry name" value="Pept_S26A_signal_pept_1"/>
</dbReference>
<evidence type="ECO:0000256" key="2">
    <source>
        <dbReference type="ARBA" id="ARBA00022801"/>
    </source>
</evidence>
<name>A0A3A4AJ26_9ACTN</name>
<dbReference type="OrthoDB" id="5518017at2"/>
<dbReference type="GO" id="GO:0004252">
    <property type="term" value="F:serine-type endopeptidase activity"/>
    <property type="evidence" value="ECO:0007669"/>
    <property type="project" value="InterPro"/>
</dbReference>
<dbReference type="CDD" id="cd06530">
    <property type="entry name" value="S26_SPase_I"/>
    <property type="match status" value="1"/>
</dbReference>
<keyword evidence="3" id="KW-0472">Membrane</keyword>
<evidence type="ECO:0000313" key="9">
    <source>
        <dbReference type="Proteomes" id="UP000265768"/>
    </source>
</evidence>
<feature type="domain" description="Peptidase S26" evidence="7">
    <location>
        <begin position="7"/>
        <end position="90"/>
    </location>
</feature>
<dbReference type="PRINTS" id="PR00727">
    <property type="entry name" value="LEADERPTASE"/>
</dbReference>
<dbReference type="InterPro" id="IPR036286">
    <property type="entry name" value="LexA/Signal_pep-like_sf"/>
</dbReference>
<dbReference type="SUPFAM" id="SSF51306">
    <property type="entry name" value="LexA/Signal peptidase"/>
    <property type="match status" value="1"/>
</dbReference>
<accession>A0A3A4AJ26</accession>
<dbReference type="PANTHER" id="PTHR12383:SF16">
    <property type="entry name" value="MITOCHONDRIAL INNER MEMBRANE PROTEASE SUBUNIT 1"/>
    <property type="match status" value="1"/>
</dbReference>
<evidence type="ECO:0000256" key="3">
    <source>
        <dbReference type="ARBA" id="ARBA00023136"/>
    </source>
</evidence>
<dbReference type="RefSeq" id="WP_119931633.1">
    <property type="nucleotide sequence ID" value="NZ_QZEY01000028.1"/>
</dbReference>
<feature type="compositionally biased region" description="Pro residues" evidence="6">
    <location>
        <begin position="93"/>
        <end position="105"/>
    </location>
</feature>
<sequence>MILALPLLLALAAALAWARRRYAVVTVDGESMSPALRPGDVALVRRVRPSSVRRGQVVVFAERPPPEVAALVPRDRAWAVKRVAAVPGDRLPPGVPASPGQPGPAPSGALVPPAHLAVLGDNASRSHDSRHYGCLPYAQVRGVVVRELRKAGERR</sequence>
<organism evidence="8 9">
    <name type="scientific">Bailinhaonella thermotolerans</name>
    <dbReference type="NCBI Taxonomy" id="1070861"/>
    <lineage>
        <taxon>Bacteria</taxon>
        <taxon>Bacillati</taxon>
        <taxon>Actinomycetota</taxon>
        <taxon>Actinomycetes</taxon>
        <taxon>Streptosporangiales</taxon>
        <taxon>Streptosporangiaceae</taxon>
        <taxon>Bailinhaonella</taxon>
    </lineage>
</organism>
<dbReference type="InterPro" id="IPR052064">
    <property type="entry name" value="Mito_IMP1_subunit"/>
</dbReference>
<keyword evidence="2" id="KW-0378">Hydrolase</keyword>